<feature type="compositionally biased region" description="Basic and acidic residues" evidence="1">
    <location>
        <begin position="136"/>
        <end position="145"/>
    </location>
</feature>
<dbReference type="AlphaFoldDB" id="K0STR4"/>
<dbReference type="EMBL" id="AGNL01009624">
    <property type="protein sequence ID" value="EJK69753.1"/>
    <property type="molecule type" value="Genomic_DNA"/>
</dbReference>
<sequence>EDGRADANVRGRDPPGAYSGGNAALVGSHPWLPPGASGGVGHPYGGGGPQYPPVFPSMHQWGGYHAAPPGHHREPSAANSDRTWNVPTFLRHPFAAFMAASHGGHGCSPPWASSSGGNDGPGRGDHPFLPPVPPAADDRDGREETSASSGEDEPMEENAPAREGKTKTAFIPSMFAPQEAVDKIRERNQRSAAARTAVAIDGAPRSQPSGSRSKKTHLRVRPSKKKGAHQVSELLSYVRRGEELIEILLPRAPFFRAPQNHLLTRLSCQAMSPPSRQARASATDSEALRVITVCGKRVTMIDDARKVFVIDLLSSEECDEIRTMTDSHVRDIIKSGSDEETWRTLYTYTKMDLPIVEVKDLGKRYTDQILHDVKKIVAELFGRKDAMKLRPRSWKEPHLLLYQRLEDRPPHSGIEMHYDGCDITCELFFESCHYFLSSATLINNTNQTGQAMLTRLDEYEGGGTYFRSLRKTVILQQGQVLVHPGELYHKGNDITYGVRCLLVCFTDGMNPKILDDSKAEDDKPEYETNILLC</sequence>
<feature type="compositionally biased region" description="Basic and acidic residues" evidence="1">
    <location>
        <begin position="1"/>
        <end position="13"/>
    </location>
</feature>
<reference evidence="2 3" key="1">
    <citation type="journal article" date="2012" name="Genome Biol.">
        <title>Genome and low-iron response of an oceanic diatom adapted to chronic iron limitation.</title>
        <authorList>
            <person name="Lommer M."/>
            <person name="Specht M."/>
            <person name="Roy A.S."/>
            <person name="Kraemer L."/>
            <person name="Andreson R."/>
            <person name="Gutowska M.A."/>
            <person name="Wolf J."/>
            <person name="Bergner S.V."/>
            <person name="Schilhabel M.B."/>
            <person name="Klostermeier U.C."/>
            <person name="Beiko R.G."/>
            <person name="Rosenstiel P."/>
            <person name="Hippler M."/>
            <person name="Laroche J."/>
        </authorList>
    </citation>
    <scope>NUCLEOTIDE SEQUENCE [LARGE SCALE GENOMIC DNA]</scope>
    <source>
        <strain evidence="2 3">CCMP1005</strain>
    </source>
</reference>
<dbReference type="Proteomes" id="UP000266841">
    <property type="component" value="Unassembled WGS sequence"/>
</dbReference>
<gene>
    <name evidence="2" type="ORF">THAOC_08956</name>
</gene>
<dbReference type="Gene3D" id="2.60.120.620">
    <property type="entry name" value="q2cbj1_9rhob like domain"/>
    <property type="match status" value="1"/>
</dbReference>
<accession>K0STR4</accession>
<evidence type="ECO:0000256" key="1">
    <source>
        <dbReference type="SAM" id="MobiDB-lite"/>
    </source>
</evidence>
<feature type="compositionally biased region" description="Basic residues" evidence="1">
    <location>
        <begin position="212"/>
        <end position="228"/>
    </location>
</feature>
<feature type="region of interest" description="Disordered" evidence="1">
    <location>
        <begin position="187"/>
        <end position="229"/>
    </location>
</feature>
<comment type="caution">
    <text evidence="2">The sequence shown here is derived from an EMBL/GenBank/DDBJ whole genome shotgun (WGS) entry which is preliminary data.</text>
</comment>
<evidence type="ECO:0000313" key="3">
    <source>
        <dbReference type="Proteomes" id="UP000266841"/>
    </source>
</evidence>
<dbReference type="OrthoDB" id="69177at2759"/>
<proteinExistence type="predicted"/>
<protein>
    <recommendedName>
        <fullName evidence="4">Fe2OG dioxygenase domain-containing protein</fullName>
    </recommendedName>
</protein>
<feature type="non-terminal residue" evidence="2">
    <location>
        <position position="1"/>
    </location>
</feature>
<evidence type="ECO:0000313" key="2">
    <source>
        <dbReference type="EMBL" id="EJK69753.1"/>
    </source>
</evidence>
<organism evidence="2 3">
    <name type="scientific">Thalassiosira oceanica</name>
    <name type="common">Marine diatom</name>
    <dbReference type="NCBI Taxonomy" id="159749"/>
    <lineage>
        <taxon>Eukaryota</taxon>
        <taxon>Sar</taxon>
        <taxon>Stramenopiles</taxon>
        <taxon>Ochrophyta</taxon>
        <taxon>Bacillariophyta</taxon>
        <taxon>Coscinodiscophyceae</taxon>
        <taxon>Thalassiosirophycidae</taxon>
        <taxon>Thalassiosirales</taxon>
        <taxon>Thalassiosiraceae</taxon>
        <taxon>Thalassiosira</taxon>
    </lineage>
</organism>
<feature type="region of interest" description="Disordered" evidence="1">
    <location>
        <begin position="1"/>
        <end position="22"/>
    </location>
</feature>
<feature type="region of interest" description="Disordered" evidence="1">
    <location>
        <begin position="101"/>
        <end position="170"/>
    </location>
</feature>
<dbReference type="eggNOG" id="ENOG502SZDI">
    <property type="taxonomic scope" value="Eukaryota"/>
</dbReference>
<evidence type="ECO:0008006" key="4">
    <source>
        <dbReference type="Google" id="ProtNLM"/>
    </source>
</evidence>
<name>K0STR4_THAOC</name>
<keyword evidence="3" id="KW-1185">Reference proteome</keyword>